<dbReference type="AlphaFoldDB" id="A0AA36BC78"/>
<organism evidence="2 3">
    <name type="scientific">Octopus vulgaris</name>
    <name type="common">Common octopus</name>
    <dbReference type="NCBI Taxonomy" id="6645"/>
    <lineage>
        <taxon>Eukaryota</taxon>
        <taxon>Metazoa</taxon>
        <taxon>Spiralia</taxon>
        <taxon>Lophotrochozoa</taxon>
        <taxon>Mollusca</taxon>
        <taxon>Cephalopoda</taxon>
        <taxon>Coleoidea</taxon>
        <taxon>Octopodiformes</taxon>
        <taxon>Octopoda</taxon>
        <taxon>Incirrata</taxon>
        <taxon>Octopodidae</taxon>
        <taxon>Octopus</taxon>
    </lineage>
</organism>
<gene>
    <name evidence="2" type="ORF">OCTVUL_1B026837</name>
</gene>
<reference evidence="2" key="1">
    <citation type="submission" date="2023-08" db="EMBL/GenBank/DDBJ databases">
        <authorList>
            <person name="Alioto T."/>
            <person name="Alioto T."/>
            <person name="Gomez Garrido J."/>
        </authorList>
    </citation>
    <scope>NUCLEOTIDE SEQUENCE</scope>
</reference>
<dbReference type="Proteomes" id="UP001162480">
    <property type="component" value="Chromosome 12"/>
</dbReference>
<protein>
    <submittedName>
        <fullName evidence="2">Uncharacterized protein</fullName>
    </submittedName>
</protein>
<evidence type="ECO:0000313" key="2">
    <source>
        <dbReference type="EMBL" id="CAI9731454.1"/>
    </source>
</evidence>
<name>A0AA36BC78_OCTVU</name>
<proteinExistence type="predicted"/>
<evidence type="ECO:0000313" key="3">
    <source>
        <dbReference type="Proteomes" id="UP001162480"/>
    </source>
</evidence>
<keyword evidence="3" id="KW-1185">Reference proteome</keyword>
<feature type="region of interest" description="Disordered" evidence="1">
    <location>
        <begin position="1"/>
        <end position="30"/>
    </location>
</feature>
<sequence>MGTVSAADKPPSCRPSTSVNPANKAKKEDRRITLDKLEENLEVSHGSAYSIVEPLGFSKLLLLKTKQICCFVIGIVPIHFKISSE</sequence>
<dbReference type="EMBL" id="OX597825">
    <property type="protein sequence ID" value="CAI9731454.1"/>
    <property type="molecule type" value="Genomic_DNA"/>
</dbReference>
<accession>A0AA36BC78</accession>
<evidence type="ECO:0000256" key="1">
    <source>
        <dbReference type="SAM" id="MobiDB-lite"/>
    </source>
</evidence>